<organism evidence="1 2">
    <name type="scientific">Morus notabilis</name>
    <dbReference type="NCBI Taxonomy" id="981085"/>
    <lineage>
        <taxon>Eukaryota</taxon>
        <taxon>Viridiplantae</taxon>
        <taxon>Streptophyta</taxon>
        <taxon>Embryophyta</taxon>
        <taxon>Tracheophyta</taxon>
        <taxon>Spermatophyta</taxon>
        <taxon>Magnoliopsida</taxon>
        <taxon>eudicotyledons</taxon>
        <taxon>Gunneridae</taxon>
        <taxon>Pentapetalae</taxon>
        <taxon>rosids</taxon>
        <taxon>fabids</taxon>
        <taxon>Rosales</taxon>
        <taxon>Moraceae</taxon>
        <taxon>Moreae</taxon>
        <taxon>Morus</taxon>
    </lineage>
</organism>
<evidence type="ECO:0000313" key="2">
    <source>
        <dbReference type="Proteomes" id="UP000030645"/>
    </source>
</evidence>
<protein>
    <submittedName>
        <fullName evidence="1">Uncharacterized protein</fullName>
    </submittedName>
</protein>
<evidence type="ECO:0000313" key="1">
    <source>
        <dbReference type="EMBL" id="EXB65313.1"/>
    </source>
</evidence>
<dbReference type="AlphaFoldDB" id="W9RQS1"/>
<keyword evidence="2" id="KW-1185">Reference proteome</keyword>
<proteinExistence type="predicted"/>
<reference evidence="2" key="1">
    <citation type="submission" date="2013-01" db="EMBL/GenBank/DDBJ databases">
        <title>Draft Genome Sequence of a Mulberry Tree, Morus notabilis C.K. Schneid.</title>
        <authorList>
            <person name="He N."/>
            <person name="Zhao S."/>
        </authorList>
    </citation>
    <scope>NUCLEOTIDE SEQUENCE</scope>
</reference>
<accession>W9RQS1</accession>
<gene>
    <name evidence="1" type="ORF">L484_025392</name>
</gene>
<dbReference type="EMBL" id="KE344510">
    <property type="protein sequence ID" value="EXB65313.1"/>
    <property type="molecule type" value="Genomic_DNA"/>
</dbReference>
<name>W9RQS1_9ROSA</name>
<dbReference type="Proteomes" id="UP000030645">
    <property type="component" value="Unassembled WGS sequence"/>
</dbReference>
<sequence length="75" mass="8324">MRHIQWGGRSSKQCWDEEVFDDDYGDDYCDNNEGVFTVQNGGDAATVAKKPKVTVAEAVSKIDADDLQLFSLILP</sequence>